<keyword evidence="3" id="KW-1185">Reference proteome</keyword>
<sequence length="104" mass="11519">MTTRSRHSYPPRAGRNRSSLQLRVDELAMVTNRHTRTGSRLVIDAPSTQSLDHAFDRSTTLISRWQLTPSGVATPVACQLTFTAPSTTLCARRLWESVGLLPAN</sequence>
<organism evidence="2 3">
    <name type="scientific">Exidia glandulosa HHB12029</name>
    <dbReference type="NCBI Taxonomy" id="1314781"/>
    <lineage>
        <taxon>Eukaryota</taxon>
        <taxon>Fungi</taxon>
        <taxon>Dikarya</taxon>
        <taxon>Basidiomycota</taxon>
        <taxon>Agaricomycotina</taxon>
        <taxon>Agaricomycetes</taxon>
        <taxon>Auriculariales</taxon>
        <taxon>Exidiaceae</taxon>
        <taxon>Exidia</taxon>
    </lineage>
</organism>
<reference evidence="2 3" key="1">
    <citation type="journal article" date="2016" name="Mol. Biol. Evol.">
        <title>Comparative Genomics of Early-Diverging Mushroom-Forming Fungi Provides Insights into the Origins of Lignocellulose Decay Capabilities.</title>
        <authorList>
            <person name="Nagy L.G."/>
            <person name="Riley R."/>
            <person name="Tritt A."/>
            <person name="Adam C."/>
            <person name="Daum C."/>
            <person name="Floudas D."/>
            <person name="Sun H."/>
            <person name="Yadav J.S."/>
            <person name="Pangilinan J."/>
            <person name="Larsson K.H."/>
            <person name="Matsuura K."/>
            <person name="Barry K."/>
            <person name="Labutti K."/>
            <person name="Kuo R."/>
            <person name="Ohm R.A."/>
            <person name="Bhattacharya S.S."/>
            <person name="Shirouzu T."/>
            <person name="Yoshinaga Y."/>
            <person name="Martin F.M."/>
            <person name="Grigoriev I.V."/>
            <person name="Hibbett D.S."/>
        </authorList>
    </citation>
    <scope>NUCLEOTIDE SEQUENCE [LARGE SCALE GENOMIC DNA]</scope>
    <source>
        <strain evidence="2 3">HHB12029</strain>
    </source>
</reference>
<gene>
    <name evidence="2" type="ORF">EXIGLDRAFT_179019</name>
</gene>
<dbReference type="EMBL" id="KV426102">
    <property type="protein sequence ID" value="KZV88348.1"/>
    <property type="molecule type" value="Genomic_DNA"/>
</dbReference>
<accession>A0A165F470</accession>
<feature type="region of interest" description="Disordered" evidence="1">
    <location>
        <begin position="1"/>
        <end position="21"/>
    </location>
</feature>
<protein>
    <submittedName>
        <fullName evidence="2">Uncharacterized protein</fullName>
    </submittedName>
</protein>
<proteinExistence type="predicted"/>
<evidence type="ECO:0000313" key="3">
    <source>
        <dbReference type="Proteomes" id="UP000077266"/>
    </source>
</evidence>
<evidence type="ECO:0000313" key="2">
    <source>
        <dbReference type="EMBL" id="KZV88348.1"/>
    </source>
</evidence>
<dbReference type="InParanoid" id="A0A165F470"/>
<evidence type="ECO:0000256" key="1">
    <source>
        <dbReference type="SAM" id="MobiDB-lite"/>
    </source>
</evidence>
<dbReference type="Proteomes" id="UP000077266">
    <property type="component" value="Unassembled WGS sequence"/>
</dbReference>
<dbReference type="AlphaFoldDB" id="A0A165F470"/>
<name>A0A165F470_EXIGL</name>